<organism evidence="1 2">
    <name type="scientific">Parathalassolituus penaei</name>
    <dbReference type="NCBI Taxonomy" id="2997323"/>
    <lineage>
        <taxon>Bacteria</taxon>
        <taxon>Pseudomonadati</taxon>
        <taxon>Pseudomonadota</taxon>
        <taxon>Gammaproteobacteria</taxon>
        <taxon>Oceanospirillales</taxon>
        <taxon>Oceanospirillaceae</taxon>
        <taxon>Parathalassolituus</taxon>
    </lineage>
</organism>
<dbReference type="Gene3D" id="3.40.1260.10">
    <property type="entry name" value="DsrEFH-like"/>
    <property type="match status" value="1"/>
</dbReference>
<gene>
    <name evidence="1" type="ORF">OUO13_09325</name>
</gene>
<dbReference type="Proteomes" id="UP001150830">
    <property type="component" value="Unassembled WGS sequence"/>
</dbReference>
<evidence type="ECO:0000313" key="1">
    <source>
        <dbReference type="EMBL" id="MCY0965387.1"/>
    </source>
</evidence>
<dbReference type="InterPro" id="IPR027396">
    <property type="entry name" value="DsrEFH-like"/>
</dbReference>
<comment type="caution">
    <text evidence="1">The sequence shown here is derived from an EMBL/GenBank/DDBJ whole genome shotgun (WGS) entry which is preliminary data.</text>
</comment>
<keyword evidence="2" id="KW-1185">Reference proteome</keyword>
<name>A0A9X3ED35_9GAMM</name>
<dbReference type="SUPFAM" id="SSF75169">
    <property type="entry name" value="DsrEFH-like"/>
    <property type="match status" value="1"/>
</dbReference>
<proteinExistence type="predicted"/>
<dbReference type="RefSeq" id="WP_283173599.1">
    <property type="nucleotide sequence ID" value="NZ_JAPNOA010000026.1"/>
</dbReference>
<dbReference type="AlphaFoldDB" id="A0A9X3ED35"/>
<evidence type="ECO:0000313" key="2">
    <source>
        <dbReference type="Proteomes" id="UP001150830"/>
    </source>
</evidence>
<protein>
    <recommendedName>
        <fullName evidence="3">Sulfurtransferase complex subunit TusB</fullName>
    </recommendedName>
</protein>
<reference evidence="1" key="1">
    <citation type="submission" date="2022-11" db="EMBL/GenBank/DDBJ databases">
        <title>Parathalassolutuus dongxingensis gen. nov., sp. nov., a novel member of family Oceanospirillaceae isolated from a coastal shrimp pond in Guangxi, China.</title>
        <authorList>
            <person name="Chen H."/>
        </authorList>
    </citation>
    <scope>NUCLEOTIDE SEQUENCE</scope>
    <source>
        <strain evidence="1">G-43</strain>
    </source>
</reference>
<dbReference type="EMBL" id="JAPNOA010000026">
    <property type="protein sequence ID" value="MCY0965387.1"/>
    <property type="molecule type" value="Genomic_DNA"/>
</dbReference>
<accession>A0A9X3ED35</accession>
<evidence type="ECO:0008006" key="3">
    <source>
        <dbReference type="Google" id="ProtNLM"/>
    </source>
</evidence>
<sequence>MTLHIISSPSPERLSQASSLSSEGDEFLFVGDALYLLPSFSRFARYRIKDAEVRGLIENMPTTAIGVTDAEWVELTLSCTRTLTWY</sequence>